<dbReference type="STRING" id="503106.A0A218YTI3"/>
<name>A0A218YTI3_9HELO</name>
<dbReference type="PANTHER" id="PTHR21405:SF0">
    <property type="entry name" value="TETRATRICOPEPTIDE REPEAT PROTEIN 36"/>
    <property type="match status" value="1"/>
</dbReference>
<dbReference type="InterPro" id="IPR038906">
    <property type="entry name" value="TTC36"/>
</dbReference>
<protein>
    <submittedName>
        <fullName evidence="3">Uncharacterized protein</fullName>
    </submittedName>
</protein>
<gene>
    <name evidence="3" type="ORF">B2J93_2915</name>
</gene>
<feature type="compositionally biased region" description="Low complexity" evidence="2">
    <location>
        <begin position="126"/>
        <end position="149"/>
    </location>
</feature>
<dbReference type="PROSITE" id="PS51257">
    <property type="entry name" value="PROKAR_LIPOPROTEIN"/>
    <property type="match status" value="1"/>
</dbReference>
<evidence type="ECO:0000313" key="4">
    <source>
        <dbReference type="Proteomes" id="UP000242519"/>
    </source>
</evidence>
<dbReference type="InParanoid" id="A0A218YTI3"/>
<comment type="similarity">
    <text evidence="1">Belongs to the TTC36 family.</text>
</comment>
<reference evidence="3 4" key="1">
    <citation type="submission" date="2017-04" db="EMBL/GenBank/DDBJ databases">
        <title>Draft genome sequence of Marssonina coronaria NL1: causal agent of apple blotch.</title>
        <authorList>
            <person name="Cheng Q."/>
        </authorList>
    </citation>
    <scope>NUCLEOTIDE SEQUENCE [LARGE SCALE GENOMIC DNA]</scope>
    <source>
        <strain evidence="3 4">NL1</strain>
    </source>
</reference>
<keyword evidence="4" id="KW-1185">Reference proteome</keyword>
<dbReference type="OrthoDB" id="539634at2759"/>
<accession>A0A218YTI3</accession>
<feature type="region of interest" description="Disordered" evidence="2">
    <location>
        <begin position="126"/>
        <end position="151"/>
    </location>
</feature>
<evidence type="ECO:0000313" key="3">
    <source>
        <dbReference type="EMBL" id="OWO98597.1"/>
    </source>
</evidence>
<evidence type="ECO:0000256" key="2">
    <source>
        <dbReference type="SAM" id="MobiDB-lite"/>
    </source>
</evidence>
<sequence length="285" mass="29631">MSPNPSRLTAHDVSVLSKIADPDSSPVPPPLISSCLPPDPNIPSSLYGQVASRERAIIASIQTTELQAANLQPSPPDFNPLEEYLARIAQLDDLVAAHPNYASARNNRAQALRRVYGDEILVANPPLAAPASPSTSTPTSASQQGAGQALAPSPLPAAVTLSAAAKILTDLSTAITLLAPASPYQPLSPQAAKTLAQAHTQRGALYHVTARALAVAGAELRVAEDAREHGWSALRFAEEASRDFAAGGRFGSEVARGLAVGVNPTAKLCGEMVREALRMEYAGTG</sequence>
<proteinExistence type="inferred from homology"/>
<dbReference type="Proteomes" id="UP000242519">
    <property type="component" value="Unassembled WGS sequence"/>
</dbReference>
<comment type="caution">
    <text evidence="3">The sequence shown here is derived from an EMBL/GenBank/DDBJ whole genome shotgun (WGS) entry which is preliminary data.</text>
</comment>
<evidence type="ECO:0000256" key="1">
    <source>
        <dbReference type="ARBA" id="ARBA00006995"/>
    </source>
</evidence>
<dbReference type="PANTHER" id="PTHR21405">
    <property type="entry name" value="CDNA SEQUENCE BC021608"/>
    <property type="match status" value="1"/>
</dbReference>
<dbReference type="AlphaFoldDB" id="A0A218YTI3"/>
<dbReference type="GO" id="GO:0006570">
    <property type="term" value="P:tyrosine metabolic process"/>
    <property type="evidence" value="ECO:0007669"/>
    <property type="project" value="TreeGrafter"/>
</dbReference>
<organism evidence="3 4">
    <name type="scientific">Diplocarpon coronariae</name>
    <dbReference type="NCBI Taxonomy" id="2795749"/>
    <lineage>
        <taxon>Eukaryota</taxon>
        <taxon>Fungi</taxon>
        <taxon>Dikarya</taxon>
        <taxon>Ascomycota</taxon>
        <taxon>Pezizomycotina</taxon>
        <taxon>Leotiomycetes</taxon>
        <taxon>Helotiales</taxon>
        <taxon>Drepanopezizaceae</taxon>
        <taxon>Diplocarpon</taxon>
    </lineage>
</organism>
<dbReference type="EMBL" id="MZNU01000389">
    <property type="protein sequence ID" value="OWO98597.1"/>
    <property type="molecule type" value="Genomic_DNA"/>
</dbReference>